<dbReference type="SUPFAM" id="SSF46785">
    <property type="entry name" value="Winged helix' DNA-binding domain"/>
    <property type="match status" value="1"/>
</dbReference>
<dbReference type="Proteomes" id="UP000197065">
    <property type="component" value="Unassembled WGS sequence"/>
</dbReference>
<dbReference type="InterPro" id="IPR000944">
    <property type="entry name" value="Tscrpt_reg_Rrf2"/>
</dbReference>
<accession>A0A212QSL8</accession>
<dbReference type="NCBIfam" id="TIGR00738">
    <property type="entry name" value="rrf2_super"/>
    <property type="match status" value="1"/>
</dbReference>
<dbReference type="GO" id="GO:0003700">
    <property type="term" value="F:DNA-binding transcription factor activity"/>
    <property type="evidence" value="ECO:0007669"/>
    <property type="project" value="TreeGrafter"/>
</dbReference>
<dbReference type="GO" id="GO:0005829">
    <property type="term" value="C:cytosol"/>
    <property type="evidence" value="ECO:0007669"/>
    <property type="project" value="TreeGrafter"/>
</dbReference>
<protein>
    <submittedName>
        <fullName evidence="1">Transcriptional regulator, BadM/Rrf2 family</fullName>
    </submittedName>
</protein>
<reference evidence="1 2" key="1">
    <citation type="submission" date="2017-06" db="EMBL/GenBank/DDBJ databases">
        <authorList>
            <person name="Kim H.J."/>
            <person name="Triplett B.A."/>
        </authorList>
    </citation>
    <scope>NUCLEOTIDE SEQUENCE [LARGE SCALE GENOMIC DNA]</scope>
    <source>
        <strain evidence="1 2">B29T1</strain>
    </source>
</reference>
<dbReference type="PANTHER" id="PTHR33221:SF15">
    <property type="entry name" value="HTH-TYPE TRANSCRIPTIONAL REGULATOR YWGB-RELATED"/>
    <property type="match status" value="1"/>
</dbReference>
<evidence type="ECO:0000313" key="1">
    <source>
        <dbReference type="EMBL" id="SNB62504.1"/>
    </source>
</evidence>
<dbReference type="Pfam" id="PF02082">
    <property type="entry name" value="Rrf2"/>
    <property type="match status" value="1"/>
</dbReference>
<gene>
    <name evidence="1" type="ORF">SAMN07250955_103135</name>
</gene>
<dbReference type="PANTHER" id="PTHR33221">
    <property type="entry name" value="WINGED HELIX-TURN-HELIX TRANSCRIPTIONAL REGULATOR, RRF2 FAMILY"/>
    <property type="match status" value="1"/>
</dbReference>
<name>A0A212QSL8_9PROT</name>
<dbReference type="Gene3D" id="1.10.10.10">
    <property type="entry name" value="Winged helix-like DNA-binding domain superfamily/Winged helix DNA-binding domain"/>
    <property type="match status" value="1"/>
</dbReference>
<keyword evidence="2" id="KW-1185">Reference proteome</keyword>
<dbReference type="AlphaFoldDB" id="A0A212QSL8"/>
<evidence type="ECO:0000313" key="2">
    <source>
        <dbReference type="Proteomes" id="UP000197065"/>
    </source>
</evidence>
<dbReference type="InterPro" id="IPR036388">
    <property type="entry name" value="WH-like_DNA-bd_sf"/>
</dbReference>
<proteinExistence type="predicted"/>
<organism evidence="1 2">
    <name type="scientific">Arboricoccus pini</name>
    <dbReference type="NCBI Taxonomy" id="1963835"/>
    <lineage>
        <taxon>Bacteria</taxon>
        <taxon>Pseudomonadati</taxon>
        <taxon>Pseudomonadota</taxon>
        <taxon>Alphaproteobacteria</taxon>
        <taxon>Geminicoccales</taxon>
        <taxon>Geminicoccaceae</taxon>
        <taxon>Arboricoccus</taxon>
    </lineage>
</organism>
<dbReference type="EMBL" id="FYEH01000003">
    <property type="protein sequence ID" value="SNB62504.1"/>
    <property type="molecule type" value="Genomic_DNA"/>
</dbReference>
<dbReference type="InterPro" id="IPR036390">
    <property type="entry name" value="WH_DNA-bd_sf"/>
</dbReference>
<dbReference type="OrthoDB" id="9800519at2"/>
<sequence>MLRLTKKLALAVEAVVDIGCHGGNEPVQSQDIAMRLGLPKRYLEQVMQQLVRAGILKGVRGPRGGYRLAREQRRISIGDVFRVIRKNEIEEETSLGSESELGSRVMAPFWMQLEEDFVRRLDDTTVEELCRTAADKGVRFQREAAPDFAI</sequence>
<dbReference type="PROSITE" id="PS51197">
    <property type="entry name" value="HTH_RRF2_2"/>
    <property type="match status" value="1"/>
</dbReference>
<dbReference type="RefSeq" id="WP_088560377.1">
    <property type="nucleotide sequence ID" value="NZ_FYEH01000003.1"/>
</dbReference>